<keyword evidence="2" id="KW-1185">Reference proteome</keyword>
<protein>
    <submittedName>
        <fullName evidence="1">Uncharacterized protein</fullName>
    </submittedName>
</protein>
<evidence type="ECO:0000313" key="2">
    <source>
        <dbReference type="Proteomes" id="UP001583193"/>
    </source>
</evidence>
<dbReference type="SUPFAM" id="SSF52047">
    <property type="entry name" value="RNI-like"/>
    <property type="match status" value="1"/>
</dbReference>
<gene>
    <name evidence="1" type="ORF">Plec18167_006910</name>
</gene>
<evidence type="ECO:0000313" key="1">
    <source>
        <dbReference type="EMBL" id="KAL1871760.1"/>
    </source>
</evidence>
<sequence length="316" mass="35573">MPPIRTQNKKSRGMSALTGLDAYEGATATAKQRATQSARAATARLTDEREAIHLAEDDTASHAIGESEEACEYAPTQAELLVKGAGTAQKTSMPTNKGQKEVTFQNNEEWESNHEKLLGYQTKKVVFGSNFVLKDQHINELTLMGPRICKSLTHFEFLFDDVSYDAKNSAEELTDKAIIHLAELCPNLRFVQLQGTSGLQDITLEALFNNCANISHVELTTHSRHGNSRLDGSALDKLREHPHWGTKLKKLRLPSQDTRCDGRDSFTRAVRALTKERNKLLVQLVSVSEVKKWGDWELEVYHTNFRKGRKQTPFYF</sequence>
<dbReference type="Gene3D" id="3.80.10.10">
    <property type="entry name" value="Ribonuclease Inhibitor"/>
    <property type="match status" value="1"/>
</dbReference>
<accession>A0ABR3X7F4</accession>
<proteinExistence type="predicted"/>
<dbReference type="EMBL" id="JAVDPF010000026">
    <property type="protein sequence ID" value="KAL1871760.1"/>
    <property type="molecule type" value="Genomic_DNA"/>
</dbReference>
<dbReference type="InterPro" id="IPR032675">
    <property type="entry name" value="LRR_dom_sf"/>
</dbReference>
<dbReference type="Proteomes" id="UP001583193">
    <property type="component" value="Unassembled WGS sequence"/>
</dbReference>
<name>A0ABR3X7F4_9EURO</name>
<organism evidence="1 2">
    <name type="scientific">Paecilomyces lecythidis</name>
    <dbReference type="NCBI Taxonomy" id="3004212"/>
    <lineage>
        <taxon>Eukaryota</taxon>
        <taxon>Fungi</taxon>
        <taxon>Dikarya</taxon>
        <taxon>Ascomycota</taxon>
        <taxon>Pezizomycotina</taxon>
        <taxon>Eurotiomycetes</taxon>
        <taxon>Eurotiomycetidae</taxon>
        <taxon>Eurotiales</taxon>
        <taxon>Thermoascaceae</taxon>
        <taxon>Paecilomyces</taxon>
    </lineage>
</organism>
<reference evidence="1 2" key="1">
    <citation type="journal article" date="2024" name="IMA Fungus">
        <title>IMA Genome - F19 : A genome assembly and annotation guide to empower mycologists, including annotated draft genome sequences of Ceratocystis pirilliformis, Diaporthe australafricana, Fusarium ophioides, Paecilomyces lecythidis, and Sporothrix stenoceras.</title>
        <authorList>
            <person name="Aylward J."/>
            <person name="Wilson A.M."/>
            <person name="Visagie C.M."/>
            <person name="Spraker J."/>
            <person name="Barnes I."/>
            <person name="Buitendag C."/>
            <person name="Ceriani C."/>
            <person name="Del Mar Angel L."/>
            <person name="du Plessis D."/>
            <person name="Fuchs T."/>
            <person name="Gasser K."/>
            <person name="Kramer D."/>
            <person name="Li W."/>
            <person name="Munsamy K."/>
            <person name="Piso A."/>
            <person name="Price J.L."/>
            <person name="Sonnekus B."/>
            <person name="Thomas C."/>
            <person name="van der Nest A."/>
            <person name="van Dijk A."/>
            <person name="van Heerden A."/>
            <person name="van Vuuren N."/>
            <person name="Yilmaz N."/>
            <person name="Duong T.A."/>
            <person name="van der Merwe N.A."/>
            <person name="Wingfield M.J."/>
            <person name="Wingfield B.D."/>
        </authorList>
    </citation>
    <scope>NUCLEOTIDE SEQUENCE [LARGE SCALE GENOMIC DNA]</scope>
    <source>
        <strain evidence="1 2">CMW 18167</strain>
    </source>
</reference>
<comment type="caution">
    <text evidence="1">The sequence shown here is derived from an EMBL/GenBank/DDBJ whole genome shotgun (WGS) entry which is preliminary data.</text>
</comment>